<protein>
    <recommendedName>
        <fullName evidence="5 10">Carbonic anhydrase</fullName>
        <ecNumber evidence="4 10">4.2.1.1</ecNumber>
    </recommendedName>
</protein>
<evidence type="ECO:0000313" key="13">
    <source>
        <dbReference type="Proteomes" id="UP001250932"/>
    </source>
</evidence>
<dbReference type="EC" id="4.2.1.1" evidence="4 10"/>
<dbReference type="InterPro" id="IPR018338">
    <property type="entry name" value="Carbonic_anhydrase_a-class_CS"/>
</dbReference>
<comment type="caution">
    <text evidence="12">The sequence shown here is derived from an EMBL/GenBank/DDBJ whole genome shotgun (WGS) entry which is preliminary data.</text>
</comment>
<evidence type="ECO:0000313" key="12">
    <source>
        <dbReference type="EMBL" id="MDT7044033.1"/>
    </source>
</evidence>
<dbReference type="InterPro" id="IPR036398">
    <property type="entry name" value="CA_dom_sf"/>
</dbReference>
<dbReference type="PROSITE" id="PS51144">
    <property type="entry name" value="ALPHA_CA_2"/>
    <property type="match status" value="1"/>
</dbReference>
<comment type="catalytic activity">
    <reaction evidence="9 10">
        <text>hydrogencarbonate + H(+) = CO2 + H2O</text>
        <dbReference type="Rhea" id="RHEA:10748"/>
        <dbReference type="ChEBI" id="CHEBI:15377"/>
        <dbReference type="ChEBI" id="CHEBI:15378"/>
        <dbReference type="ChEBI" id="CHEBI:16526"/>
        <dbReference type="ChEBI" id="CHEBI:17544"/>
        <dbReference type="EC" id="4.2.1.1"/>
    </reaction>
</comment>
<comment type="similarity">
    <text evidence="3 10">Belongs to the alpha-carbonic anhydrase family.</text>
</comment>
<name>A0ABU3KCK1_9BACT</name>
<dbReference type="Pfam" id="PF00194">
    <property type="entry name" value="Carb_anhydrase"/>
    <property type="match status" value="1"/>
</dbReference>
<organism evidence="12 13">
    <name type="scientific">Candidatus Nitronereus thalassa</name>
    <dbReference type="NCBI Taxonomy" id="3020898"/>
    <lineage>
        <taxon>Bacteria</taxon>
        <taxon>Pseudomonadati</taxon>
        <taxon>Nitrospirota</taxon>
        <taxon>Nitrospiria</taxon>
        <taxon>Nitrospirales</taxon>
        <taxon>Nitrospiraceae</taxon>
        <taxon>Candidatus Nitronereus</taxon>
    </lineage>
</organism>
<proteinExistence type="inferred from homology"/>
<reference evidence="12 13" key="1">
    <citation type="journal article" date="2023" name="ISME J.">
        <title>Cultivation and genomic characterization of novel and ubiquitous marine nitrite-oxidizing bacteria from the Nitrospirales.</title>
        <authorList>
            <person name="Mueller A.J."/>
            <person name="Daebeler A."/>
            <person name="Herbold C.W."/>
            <person name="Kirkegaard R.H."/>
            <person name="Daims H."/>
        </authorList>
    </citation>
    <scope>NUCLEOTIDE SEQUENCE [LARGE SCALE GENOMIC DNA]</scope>
    <source>
        <strain evidence="12 13">EB</strain>
    </source>
</reference>
<evidence type="ECO:0000256" key="4">
    <source>
        <dbReference type="ARBA" id="ARBA00012925"/>
    </source>
</evidence>
<dbReference type="RefSeq" id="WP_313834619.1">
    <property type="nucleotide sequence ID" value="NZ_JAQOUE010000002.1"/>
</dbReference>
<keyword evidence="8 10" id="KW-0456">Lyase</keyword>
<dbReference type="InterPro" id="IPR001148">
    <property type="entry name" value="CA_dom"/>
</dbReference>
<comment type="function">
    <text evidence="2 10">Reversible hydration of carbon dioxide.</text>
</comment>
<comment type="cofactor">
    <cofactor evidence="1 10">
        <name>Zn(2+)</name>
        <dbReference type="ChEBI" id="CHEBI:29105"/>
    </cofactor>
</comment>
<evidence type="ECO:0000259" key="11">
    <source>
        <dbReference type="PROSITE" id="PS51144"/>
    </source>
</evidence>
<evidence type="ECO:0000256" key="5">
    <source>
        <dbReference type="ARBA" id="ARBA00014628"/>
    </source>
</evidence>
<dbReference type="EMBL" id="JAQOUE010000002">
    <property type="protein sequence ID" value="MDT7044033.1"/>
    <property type="molecule type" value="Genomic_DNA"/>
</dbReference>
<dbReference type="SMART" id="SM01057">
    <property type="entry name" value="Carb_anhydrase"/>
    <property type="match status" value="1"/>
</dbReference>
<evidence type="ECO:0000256" key="7">
    <source>
        <dbReference type="ARBA" id="ARBA00022833"/>
    </source>
</evidence>
<gene>
    <name evidence="12" type="ORF">PPG34_16910</name>
</gene>
<dbReference type="Gene3D" id="3.10.200.10">
    <property type="entry name" value="Alpha carbonic anhydrase"/>
    <property type="match status" value="1"/>
</dbReference>
<accession>A0ABU3KCK1</accession>
<sequence length="280" mass="31761">MTARLLDLSPAVSRFFLLARLLILMSFGLEIGPSQAGQEIPQSKPHSGTLGHRPTLTAQWKYLGVEGPEHWSMLTPEYRTCEEGRQQSPINITMTHHGHAPETLEFHYQTSELHELNNGHTIQVSHTSGCHVNLNHRRYQLRQFHFHAPSEHHIEGKTFPMEMHLVHQDTQGHVLVIAIMLKIGAEEPVLQNLWTWLPKQIGQEVSIPLSLSIADILPKHTRHFSYSGSLTTPPCTEGIQWIVLEGPILISQKDVDQFVDIIGHNARPIQPLGNRHIDKR</sequence>
<keyword evidence="6 10" id="KW-0479">Metal-binding</keyword>
<feature type="domain" description="Alpha-carbonic anhydrase" evidence="11">
    <location>
        <begin position="58"/>
        <end position="280"/>
    </location>
</feature>
<dbReference type="CDD" id="cd03124">
    <property type="entry name" value="alpha_CA_prokaryotic_like"/>
    <property type="match status" value="1"/>
</dbReference>
<evidence type="ECO:0000256" key="2">
    <source>
        <dbReference type="ARBA" id="ARBA00002904"/>
    </source>
</evidence>
<evidence type="ECO:0000256" key="3">
    <source>
        <dbReference type="ARBA" id="ARBA00010718"/>
    </source>
</evidence>
<keyword evidence="7 10" id="KW-0862">Zinc</keyword>
<dbReference type="InterPro" id="IPR041891">
    <property type="entry name" value="Alpha_CA_prokaryot-like"/>
</dbReference>
<evidence type="ECO:0000256" key="9">
    <source>
        <dbReference type="ARBA" id="ARBA00048348"/>
    </source>
</evidence>
<dbReference type="SUPFAM" id="SSF51069">
    <property type="entry name" value="Carbonic anhydrase"/>
    <property type="match status" value="1"/>
</dbReference>
<evidence type="ECO:0000256" key="6">
    <source>
        <dbReference type="ARBA" id="ARBA00022723"/>
    </source>
</evidence>
<dbReference type="InterPro" id="IPR023561">
    <property type="entry name" value="Carbonic_anhydrase_a-class"/>
</dbReference>
<keyword evidence="13" id="KW-1185">Reference proteome</keyword>
<evidence type="ECO:0000256" key="10">
    <source>
        <dbReference type="RuleBase" id="RU367011"/>
    </source>
</evidence>
<dbReference type="Proteomes" id="UP001250932">
    <property type="component" value="Unassembled WGS sequence"/>
</dbReference>
<evidence type="ECO:0000256" key="8">
    <source>
        <dbReference type="ARBA" id="ARBA00023239"/>
    </source>
</evidence>
<evidence type="ECO:0000256" key="1">
    <source>
        <dbReference type="ARBA" id="ARBA00001947"/>
    </source>
</evidence>
<dbReference type="PROSITE" id="PS00162">
    <property type="entry name" value="ALPHA_CA_1"/>
    <property type="match status" value="1"/>
</dbReference>
<dbReference type="PANTHER" id="PTHR18952">
    <property type="entry name" value="CARBONIC ANHYDRASE"/>
    <property type="match status" value="1"/>
</dbReference>
<dbReference type="PANTHER" id="PTHR18952:SF265">
    <property type="entry name" value="CARBONIC ANHYDRASE"/>
    <property type="match status" value="1"/>
</dbReference>